<keyword evidence="4" id="KW-1185">Reference proteome</keyword>
<feature type="region of interest" description="Disordered" evidence="1">
    <location>
        <begin position="37"/>
        <end position="56"/>
    </location>
</feature>
<feature type="region of interest" description="Disordered" evidence="1">
    <location>
        <begin position="1119"/>
        <end position="1146"/>
    </location>
</feature>
<dbReference type="InterPro" id="IPR052945">
    <property type="entry name" value="Mitotic_Regulator"/>
</dbReference>
<dbReference type="InterPro" id="IPR002477">
    <property type="entry name" value="Peptidoglycan-bd-like"/>
</dbReference>
<dbReference type="InterPro" id="IPR006597">
    <property type="entry name" value="Sel1-like"/>
</dbReference>
<dbReference type="AlphaFoldDB" id="A0A1X7NLU7"/>
<gene>
    <name evidence="3" type="ORF">SAMN02982922_2059</name>
</gene>
<proteinExistence type="predicted"/>
<evidence type="ECO:0000313" key="4">
    <source>
        <dbReference type="Proteomes" id="UP000193083"/>
    </source>
</evidence>
<organism evidence="3 4">
    <name type="scientific">Mesorhizobium australicum</name>
    <dbReference type="NCBI Taxonomy" id="536018"/>
    <lineage>
        <taxon>Bacteria</taxon>
        <taxon>Pseudomonadati</taxon>
        <taxon>Pseudomonadota</taxon>
        <taxon>Alphaproteobacteria</taxon>
        <taxon>Hyphomicrobiales</taxon>
        <taxon>Phyllobacteriaceae</taxon>
        <taxon>Mesorhizobium</taxon>
    </lineage>
</organism>
<dbReference type="Pfam" id="PF01471">
    <property type="entry name" value="PG_binding_1"/>
    <property type="match status" value="1"/>
</dbReference>
<name>A0A1X7NLU7_9HYPH</name>
<dbReference type="SUPFAM" id="SSF81901">
    <property type="entry name" value="HCP-like"/>
    <property type="match status" value="1"/>
</dbReference>
<feature type="compositionally biased region" description="Low complexity" evidence="1">
    <location>
        <begin position="655"/>
        <end position="665"/>
    </location>
</feature>
<dbReference type="Proteomes" id="UP000193083">
    <property type="component" value="Unassembled WGS sequence"/>
</dbReference>
<dbReference type="Gene3D" id="1.25.40.10">
    <property type="entry name" value="Tetratricopeptide repeat domain"/>
    <property type="match status" value="1"/>
</dbReference>
<feature type="domain" description="Peptidoglycan binding-like" evidence="2">
    <location>
        <begin position="1153"/>
        <end position="1207"/>
    </location>
</feature>
<feature type="compositionally biased region" description="Polar residues" evidence="1">
    <location>
        <begin position="72"/>
        <end position="85"/>
    </location>
</feature>
<dbReference type="Gene3D" id="1.10.101.10">
    <property type="entry name" value="PGBD-like superfamily/PGBD"/>
    <property type="match status" value="1"/>
</dbReference>
<dbReference type="SUPFAM" id="SSF47090">
    <property type="entry name" value="PGBD-like"/>
    <property type="match status" value="1"/>
</dbReference>
<dbReference type="Pfam" id="PF08238">
    <property type="entry name" value="Sel1"/>
    <property type="match status" value="4"/>
</dbReference>
<feature type="region of interest" description="Disordered" evidence="1">
    <location>
        <begin position="615"/>
        <end position="681"/>
    </location>
</feature>
<feature type="region of interest" description="Disordered" evidence="1">
    <location>
        <begin position="703"/>
        <end position="742"/>
    </location>
</feature>
<evidence type="ECO:0000256" key="1">
    <source>
        <dbReference type="SAM" id="MobiDB-lite"/>
    </source>
</evidence>
<evidence type="ECO:0000259" key="2">
    <source>
        <dbReference type="Pfam" id="PF01471"/>
    </source>
</evidence>
<feature type="region of interest" description="Disordered" evidence="1">
    <location>
        <begin position="926"/>
        <end position="946"/>
    </location>
</feature>
<dbReference type="PANTHER" id="PTHR43628">
    <property type="entry name" value="ACTIVATOR OF C KINASE PROTEIN 1-RELATED"/>
    <property type="match status" value="1"/>
</dbReference>
<feature type="region of interest" description="Disordered" evidence="1">
    <location>
        <begin position="851"/>
        <end position="900"/>
    </location>
</feature>
<dbReference type="EMBL" id="FXBL01000004">
    <property type="protein sequence ID" value="SMH38493.1"/>
    <property type="molecule type" value="Genomic_DNA"/>
</dbReference>
<sequence length="1211" mass="131027">MNSKRSYLEQLNAGRPRRTSSTIDEIGRTLDAIGARLDRSREEARPQLRSSDRYAAERTYYQDDPRPRDFGQPQQHRAQFGSSMQDLARSVETNRRQEEGVATISRVATELKGMREELRQQMSSGLSREFEALRADIQRAYSAANAGLQGVDLTNELERLSNAIGALAQRSDDRGIGMLRTELDEVRATMDRLAREESVHAVERRWDEFDRRFDAFEERVTANDRFGGSDPAIEALTARLEEISDAVNNLPESLSLRTMEEKVRTLAGAVEQFARHQNTAAPDALALIGERLDEISRAIVASSVNVQSPVPQIEQFERIEARIASLARQIEELNDDRPSGEIIDRINMLSLRVDEMARRVAMPDASLEHLARHVAAIAEKLDTGFAPQDADAVVRGLESRFSTISDMLEAQGETARRGQSIFRELEGRIEELATRLDQPQDATLMNAIDARFEELSRRFDQSVGSQGQASISGLEARLEDISARLEQSSREVAGIDPGLIRSLESQVASLSEHMRKPVPSLPEFEDIGPRLEQIEQSIAGSRDAILESARQAAEQTIRQIADSRMDTPAVEALAKDLHALDSLTRRSDERNARTFEAIHDTLLKIVDRLGTLESSSATPAPRAFKSLAETPPLEPVDAFDPMDPVDGTRTKRTPAEAAAAAASAALEDEIESPPSADTPARRSMLSGLARAFAGRKDAVKAAPLAGDELPTPSLAPTVDIDEPIDPKIANRPLEPGSGAPDLSTIMKRVRDERAKPLQPTEGEAAKSDFIAAARRAAQAAAAEAEAQKKGIDITGVRKSSGLGRILKNHRKAALMAAGGVVIALAGLQLGKAFLAEGEPVAVSEPEAPKAVETAPVAEQPAAKATTETADTPRTVEPVEPVTPATMPSPAPGATDAGTTAAVPHAAATEPAMTEADEATVSEEISAEPIVVPTEAGPQPLREAAEQGDPKALFEIGSRYAEGRGTKADLAEAAKWYEQAADAGFAPAQYRIGNFYEKGTGVTRDIVKAKTWYQMAAEQGNASAMHNLAVLFAMGADGTTDNESAGRWFTRAAELGVKDSQFNLGILSAKGVGVPQNLEESYKWFALVAKNGDKDAAQKRDEVANALRPEQLERARAAAEEWKPKELDVESNDTAIPDGWTEAPSKTASVDMKQAVRNIQLILNKNGYDAGGADGVMGAKTTAAISQFQKDNGMQPTGRVTEELVRALLAKK</sequence>
<dbReference type="OrthoDB" id="5295703at2"/>
<dbReference type="InterPro" id="IPR011990">
    <property type="entry name" value="TPR-like_helical_dom_sf"/>
</dbReference>
<feature type="region of interest" description="Disordered" evidence="1">
    <location>
        <begin position="62"/>
        <end position="98"/>
    </location>
</feature>
<protein>
    <submittedName>
        <fullName evidence="3">Localization factor PodJL</fullName>
    </submittedName>
</protein>
<reference evidence="3 4" key="1">
    <citation type="submission" date="2017-04" db="EMBL/GenBank/DDBJ databases">
        <authorList>
            <person name="Afonso C.L."/>
            <person name="Miller P.J."/>
            <person name="Scott M.A."/>
            <person name="Spackman E."/>
            <person name="Goraichik I."/>
            <person name="Dimitrov K.M."/>
            <person name="Suarez D.L."/>
            <person name="Swayne D.E."/>
        </authorList>
    </citation>
    <scope>NUCLEOTIDE SEQUENCE [LARGE SCALE GENOMIC DNA]</scope>
    <source>
        <strain evidence="3 4">B5P</strain>
    </source>
</reference>
<feature type="region of interest" description="Disordered" evidence="1">
    <location>
        <begin position="1"/>
        <end position="25"/>
    </location>
</feature>
<dbReference type="InterPro" id="IPR036365">
    <property type="entry name" value="PGBD-like_sf"/>
</dbReference>
<evidence type="ECO:0000313" key="3">
    <source>
        <dbReference type="EMBL" id="SMH38493.1"/>
    </source>
</evidence>
<dbReference type="RefSeq" id="WP_085464079.1">
    <property type="nucleotide sequence ID" value="NZ_FXBL01000004.1"/>
</dbReference>
<dbReference type="SMART" id="SM00671">
    <property type="entry name" value="SEL1"/>
    <property type="match status" value="4"/>
</dbReference>
<dbReference type="InterPro" id="IPR036366">
    <property type="entry name" value="PGBDSf"/>
</dbReference>
<dbReference type="Gene3D" id="1.20.120.20">
    <property type="entry name" value="Apolipoprotein"/>
    <property type="match status" value="1"/>
</dbReference>
<dbReference type="PANTHER" id="PTHR43628:SF1">
    <property type="entry name" value="CHITIN SYNTHASE REGULATORY FACTOR 2-RELATED"/>
    <property type="match status" value="1"/>
</dbReference>
<accession>A0A1X7NLU7</accession>
<feature type="compositionally biased region" description="Low complexity" evidence="1">
    <location>
        <begin position="871"/>
        <end position="900"/>
    </location>
</feature>